<dbReference type="SUPFAM" id="SSF81301">
    <property type="entry name" value="Nucleotidyltransferase"/>
    <property type="match status" value="1"/>
</dbReference>
<name>A0A087TG34_STEMI</name>
<feature type="region of interest" description="Disordered" evidence="3">
    <location>
        <begin position="259"/>
        <end position="278"/>
    </location>
</feature>
<dbReference type="Proteomes" id="UP000054359">
    <property type="component" value="Unassembled WGS sequence"/>
</dbReference>
<dbReference type="Gene3D" id="1.10.1410.10">
    <property type="match status" value="1"/>
</dbReference>
<dbReference type="GO" id="GO:0043634">
    <property type="term" value="P:polyadenylation-dependent ncRNA catabolic process"/>
    <property type="evidence" value="ECO:0007669"/>
    <property type="project" value="TreeGrafter"/>
</dbReference>
<proteinExistence type="predicted"/>
<evidence type="ECO:0000259" key="4">
    <source>
        <dbReference type="Pfam" id="PF03828"/>
    </source>
</evidence>
<dbReference type="InterPro" id="IPR054708">
    <property type="entry name" value="MTPAP-like_central"/>
</dbReference>
<feature type="domain" description="PAP-associated" evidence="4">
    <location>
        <begin position="127"/>
        <end position="178"/>
    </location>
</feature>
<sequence>MVVLGEWRNLPLSTLSKALESNGVKSSDISIIANATVPIVRVFHTPSKIKVDISFNLTNGVKGAKMLKGLMKQYPALPKLVLVLKQYLVQRGLNEVYSGGMSSYCLTLLIVSFLQGYHKPKCEPSSNLGTLLIEFFELYGINFNYEKVSIHFQDGGSYQPKARGTGTLLTVEDPCNQGNDVARGTYLMHLLKMSFQNAFHVLHKAVTDSARRQRSPYSFLQLILKVDDEILREREWRSRSYHSIMSSLSLFSLSDPTIYQSSSSATSSPNYSKKKKMR</sequence>
<accession>A0A087TG34</accession>
<dbReference type="Pfam" id="PF03828">
    <property type="entry name" value="PAP_assoc"/>
    <property type="match status" value="1"/>
</dbReference>
<dbReference type="GO" id="GO:0003729">
    <property type="term" value="F:mRNA binding"/>
    <property type="evidence" value="ECO:0007669"/>
    <property type="project" value="TreeGrafter"/>
</dbReference>
<evidence type="ECO:0000259" key="5">
    <source>
        <dbReference type="Pfam" id="PF22600"/>
    </source>
</evidence>
<keyword evidence="7" id="KW-1185">Reference proteome</keyword>
<keyword evidence="2" id="KW-0460">Magnesium</keyword>
<dbReference type="CDD" id="cd05402">
    <property type="entry name" value="NT_PAP_TUTase"/>
    <property type="match status" value="1"/>
</dbReference>
<protein>
    <submittedName>
        <fullName evidence="6">PAP-associated domain-containing protein 5</fullName>
    </submittedName>
</protein>
<dbReference type="InterPro" id="IPR002058">
    <property type="entry name" value="PAP_assoc"/>
</dbReference>
<dbReference type="EMBL" id="KK115057">
    <property type="protein sequence ID" value="KFM64073.1"/>
    <property type="molecule type" value="Genomic_DNA"/>
</dbReference>
<gene>
    <name evidence="6" type="ORF">X975_17453</name>
</gene>
<dbReference type="GO" id="GO:0031499">
    <property type="term" value="C:TRAMP complex"/>
    <property type="evidence" value="ECO:0007669"/>
    <property type="project" value="TreeGrafter"/>
</dbReference>
<evidence type="ECO:0000256" key="3">
    <source>
        <dbReference type="SAM" id="MobiDB-lite"/>
    </source>
</evidence>
<evidence type="ECO:0000313" key="7">
    <source>
        <dbReference type="Proteomes" id="UP000054359"/>
    </source>
</evidence>
<dbReference type="STRING" id="407821.A0A087TG34"/>
<dbReference type="InterPro" id="IPR045862">
    <property type="entry name" value="Trf4-like"/>
</dbReference>
<feature type="compositionally biased region" description="Low complexity" evidence="3">
    <location>
        <begin position="261"/>
        <end position="271"/>
    </location>
</feature>
<dbReference type="PANTHER" id="PTHR23092">
    <property type="entry name" value="POLY(A) RNA POLYMERASE"/>
    <property type="match status" value="1"/>
</dbReference>
<evidence type="ECO:0000313" key="6">
    <source>
        <dbReference type="EMBL" id="KFM64073.1"/>
    </source>
</evidence>
<feature type="domain" description="Poly(A) RNA polymerase mitochondrial-like central palm" evidence="5">
    <location>
        <begin position="12"/>
        <end position="68"/>
    </location>
</feature>
<dbReference type="AlphaFoldDB" id="A0A087TG34"/>
<dbReference type="Gene3D" id="3.30.460.10">
    <property type="entry name" value="Beta Polymerase, domain 2"/>
    <property type="match status" value="1"/>
</dbReference>
<dbReference type="GO" id="GO:1990817">
    <property type="term" value="F:poly(A) RNA polymerase activity"/>
    <property type="evidence" value="ECO:0007669"/>
    <property type="project" value="InterPro"/>
</dbReference>
<organism evidence="6 7">
    <name type="scientific">Stegodyphus mimosarum</name>
    <name type="common">African social velvet spider</name>
    <dbReference type="NCBI Taxonomy" id="407821"/>
    <lineage>
        <taxon>Eukaryota</taxon>
        <taxon>Metazoa</taxon>
        <taxon>Ecdysozoa</taxon>
        <taxon>Arthropoda</taxon>
        <taxon>Chelicerata</taxon>
        <taxon>Arachnida</taxon>
        <taxon>Araneae</taxon>
        <taxon>Araneomorphae</taxon>
        <taxon>Entelegynae</taxon>
        <taxon>Eresoidea</taxon>
        <taxon>Eresidae</taxon>
        <taxon>Stegodyphus</taxon>
    </lineage>
</organism>
<evidence type="ECO:0000256" key="1">
    <source>
        <dbReference type="ARBA" id="ARBA00022723"/>
    </source>
</evidence>
<dbReference type="GO" id="GO:0031123">
    <property type="term" value="P:RNA 3'-end processing"/>
    <property type="evidence" value="ECO:0007669"/>
    <property type="project" value="TreeGrafter"/>
</dbReference>
<dbReference type="InterPro" id="IPR043519">
    <property type="entry name" value="NT_sf"/>
</dbReference>
<dbReference type="GO" id="GO:0005730">
    <property type="term" value="C:nucleolus"/>
    <property type="evidence" value="ECO:0007669"/>
    <property type="project" value="TreeGrafter"/>
</dbReference>
<dbReference type="SUPFAM" id="SSF81631">
    <property type="entry name" value="PAP/OAS1 substrate-binding domain"/>
    <property type="match status" value="1"/>
</dbReference>
<feature type="non-terminal residue" evidence="6">
    <location>
        <position position="278"/>
    </location>
</feature>
<reference evidence="6 7" key="1">
    <citation type="submission" date="2013-11" db="EMBL/GenBank/DDBJ databases">
        <title>Genome sequencing of Stegodyphus mimosarum.</title>
        <authorList>
            <person name="Bechsgaard J."/>
        </authorList>
    </citation>
    <scope>NUCLEOTIDE SEQUENCE [LARGE SCALE GENOMIC DNA]</scope>
</reference>
<keyword evidence="1" id="KW-0479">Metal-binding</keyword>
<dbReference type="Pfam" id="PF22600">
    <property type="entry name" value="MTPAP-like_central"/>
    <property type="match status" value="1"/>
</dbReference>
<dbReference type="GO" id="GO:0046872">
    <property type="term" value="F:metal ion binding"/>
    <property type="evidence" value="ECO:0007669"/>
    <property type="project" value="UniProtKB-KW"/>
</dbReference>
<dbReference type="PANTHER" id="PTHR23092:SF15">
    <property type="entry name" value="INACTIVE NON-CANONICAL POLY(A) RNA POLYMERASE PROTEIN TRF4-2-RELATED"/>
    <property type="match status" value="1"/>
</dbReference>
<evidence type="ECO:0000256" key="2">
    <source>
        <dbReference type="ARBA" id="ARBA00022842"/>
    </source>
</evidence>
<dbReference type="OrthoDB" id="273917at2759"/>